<feature type="region of interest" description="Disordered" evidence="4">
    <location>
        <begin position="19"/>
        <end position="51"/>
    </location>
</feature>
<evidence type="ECO:0000256" key="4">
    <source>
        <dbReference type="SAM" id="MobiDB-lite"/>
    </source>
</evidence>
<gene>
    <name evidence="5" type="ORF">CB0940_05751</name>
</gene>
<evidence type="ECO:0000256" key="3">
    <source>
        <dbReference type="PROSITE-ProRule" id="PRU00023"/>
    </source>
</evidence>
<dbReference type="SUPFAM" id="SSF48403">
    <property type="entry name" value="Ankyrin repeat"/>
    <property type="match status" value="1"/>
</dbReference>
<dbReference type="PANTHER" id="PTHR24171">
    <property type="entry name" value="ANKYRIN REPEAT DOMAIN-CONTAINING PROTEIN 39-RELATED"/>
    <property type="match status" value="1"/>
</dbReference>
<organism evidence="5 6">
    <name type="scientific">Cercospora beticola</name>
    <name type="common">Sugarbeet leaf spot fungus</name>
    <dbReference type="NCBI Taxonomy" id="122368"/>
    <lineage>
        <taxon>Eukaryota</taxon>
        <taxon>Fungi</taxon>
        <taxon>Dikarya</taxon>
        <taxon>Ascomycota</taxon>
        <taxon>Pezizomycotina</taxon>
        <taxon>Dothideomycetes</taxon>
        <taxon>Dothideomycetidae</taxon>
        <taxon>Mycosphaerellales</taxon>
        <taxon>Mycosphaerellaceae</taxon>
        <taxon>Cercospora</taxon>
    </lineage>
</organism>
<reference evidence="5 6" key="1">
    <citation type="submission" date="2015-10" db="EMBL/GenBank/DDBJ databases">
        <title>The cercosporin biosynthetic gene cluster was horizontally transferred to several fungal lineages and shown to be expanded in Cercospora beticola based on microsynteny with recipient genomes.</title>
        <authorList>
            <person name="De Jonge R."/>
            <person name="Ebert M.K."/>
            <person name="Suttle J.C."/>
            <person name="Jurick Ii W.M."/>
            <person name="Secor G.A."/>
            <person name="Thomma B.P."/>
            <person name="Van De Peer Y."/>
            <person name="Bolton M.D."/>
        </authorList>
    </citation>
    <scope>NUCLEOTIDE SEQUENCE [LARGE SCALE GENOMIC DNA]</scope>
    <source>
        <strain evidence="5 6">09-40</strain>
    </source>
</reference>
<comment type="caution">
    <text evidence="5">The sequence shown here is derived from an EMBL/GenBank/DDBJ whole genome shotgun (WGS) entry which is preliminary data.</text>
</comment>
<accession>A0A2G5HXL6</accession>
<protein>
    <submittedName>
        <fullName evidence="5">Uncharacterized protein</fullName>
    </submittedName>
</protein>
<proteinExistence type="predicted"/>
<feature type="compositionally biased region" description="Acidic residues" evidence="4">
    <location>
        <begin position="22"/>
        <end position="39"/>
    </location>
</feature>
<evidence type="ECO:0000256" key="2">
    <source>
        <dbReference type="ARBA" id="ARBA00023043"/>
    </source>
</evidence>
<dbReference type="OrthoDB" id="539213at2759"/>
<name>A0A2G5HXL6_CERBT</name>
<dbReference type="Proteomes" id="UP000230605">
    <property type="component" value="Chromosome 2"/>
</dbReference>
<dbReference type="AlphaFoldDB" id="A0A2G5HXL6"/>
<keyword evidence="1" id="KW-0677">Repeat</keyword>
<evidence type="ECO:0000313" key="6">
    <source>
        <dbReference type="Proteomes" id="UP000230605"/>
    </source>
</evidence>
<dbReference type="SMART" id="SM00248">
    <property type="entry name" value="ANK"/>
    <property type="match status" value="2"/>
</dbReference>
<feature type="repeat" description="ANK" evidence="3">
    <location>
        <begin position="163"/>
        <end position="195"/>
    </location>
</feature>
<evidence type="ECO:0000256" key="1">
    <source>
        <dbReference type="ARBA" id="ARBA00022737"/>
    </source>
</evidence>
<sequence>MWWELEHRKKRWRTVSGKTYDPEDWASCDDTEPQSDDDASNALGTQTAEEDETGIENTFSGLIVHDTQARIEQGVQYESQAQLPLKMPRILGRRSERILLCFSNFFKNAHKLLLEAADAAYLANIKGVPDDKPLLLAVVEEGHKDVVELLIDHEAELESRDRDGNTTLLRALNYGRGILAEILVAAGANISVSNNDGKTVCDTAQASFELQKESIRIEKMIIHPREPPLVRVGINKDRVQKNIHTRRERFARSSE</sequence>
<dbReference type="Gene3D" id="1.25.40.20">
    <property type="entry name" value="Ankyrin repeat-containing domain"/>
    <property type="match status" value="1"/>
</dbReference>
<dbReference type="EMBL" id="LKMD01000102">
    <property type="protein sequence ID" value="PIA97278.1"/>
    <property type="molecule type" value="Genomic_DNA"/>
</dbReference>
<dbReference type="InterPro" id="IPR036770">
    <property type="entry name" value="Ankyrin_rpt-contain_sf"/>
</dbReference>
<keyword evidence="2 3" id="KW-0040">ANK repeat</keyword>
<dbReference type="InterPro" id="IPR002110">
    <property type="entry name" value="Ankyrin_rpt"/>
</dbReference>
<dbReference type="Pfam" id="PF12796">
    <property type="entry name" value="Ank_2"/>
    <property type="match status" value="1"/>
</dbReference>
<dbReference type="PROSITE" id="PS50297">
    <property type="entry name" value="ANK_REP_REGION"/>
    <property type="match status" value="1"/>
</dbReference>
<dbReference type="PROSITE" id="PS50088">
    <property type="entry name" value="ANK_REPEAT"/>
    <property type="match status" value="1"/>
</dbReference>
<evidence type="ECO:0000313" key="5">
    <source>
        <dbReference type="EMBL" id="PIA97278.1"/>
    </source>
</evidence>